<dbReference type="RefSeq" id="WP_018981301.1">
    <property type="nucleotide sequence ID" value="NZ_BAQD01000105.1"/>
</dbReference>
<evidence type="ECO:0000313" key="2">
    <source>
        <dbReference type="Proteomes" id="UP001062901"/>
    </source>
</evidence>
<comment type="caution">
    <text evidence="1">The sequence shown here is derived from an EMBL/GenBank/DDBJ whole genome shotgun (WGS) entry which is preliminary data.</text>
</comment>
<proteinExistence type="predicted"/>
<evidence type="ECO:0000313" key="1">
    <source>
        <dbReference type="EMBL" id="GBQ08486.1"/>
    </source>
</evidence>
<keyword evidence="2" id="KW-1185">Reference proteome</keyword>
<gene>
    <name evidence="1" type="ORF">AA15669_1797</name>
</gene>
<sequence>MKSSLFYRIYQNKLRELSIIGDANLIFLLDDGDIIENFYSNIGEYFPRDWCIDIIDFMYRMISINLAEFRSFVSLSTIHTDLDVLHELAKVPPDKIEDDPDKLGGAVWYACEAGITKEGKAFLNKFNLLTSDNLDNSFLFCPEFKKEIECLCDEKDIGFEKRELIKLRY</sequence>
<organism evidence="1 2">
    <name type="scientific">Saccharibacter floricola DSM 15669</name>
    <dbReference type="NCBI Taxonomy" id="1123227"/>
    <lineage>
        <taxon>Bacteria</taxon>
        <taxon>Pseudomonadati</taxon>
        <taxon>Pseudomonadota</taxon>
        <taxon>Alphaproteobacteria</taxon>
        <taxon>Acetobacterales</taxon>
        <taxon>Acetobacteraceae</taxon>
        <taxon>Saccharibacter</taxon>
    </lineage>
</organism>
<accession>A0ABQ0P0S2</accession>
<name>A0ABQ0P0S2_9PROT</name>
<reference evidence="1" key="1">
    <citation type="submission" date="2013-04" db="EMBL/GenBank/DDBJ databases">
        <title>The genome sequencing project of 58 acetic acid bacteria.</title>
        <authorList>
            <person name="Okamoto-Kainuma A."/>
            <person name="Ishikawa M."/>
            <person name="Umino S."/>
            <person name="Koizumi Y."/>
            <person name="Shiwa Y."/>
            <person name="Yoshikawa H."/>
            <person name="Matsutani M."/>
            <person name="Matsushita K."/>
        </authorList>
    </citation>
    <scope>NUCLEOTIDE SEQUENCE</scope>
    <source>
        <strain evidence="1">DSM 15669</strain>
    </source>
</reference>
<protein>
    <submittedName>
        <fullName evidence="1">Uncharacterized protein</fullName>
    </submittedName>
</protein>
<dbReference type="Proteomes" id="UP001062901">
    <property type="component" value="Unassembled WGS sequence"/>
</dbReference>
<dbReference type="EMBL" id="BAQD01000105">
    <property type="protein sequence ID" value="GBQ08486.1"/>
    <property type="molecule type" value="Genomic_DNA"/>
</dbReference>